<dbReference type="RefSeq" id="WP_173061943.1">
    <property type="nucleotide sequence ID" value="NZ_AP022853.1"/>
</dbReference>
<evidence type="ECO:0000256" key="3">
    <source>
        <dbReference type="ARBA" id="ARBA00022692"/>
    </source>
</evidence>
<evidence type="ECO:0000256" key="2">
    <source>
        <dbReference type="ARBA" id="ARBA00022475"/>
    </source>
</evidence>
<evidence type="ECO:0000313" key="8">
    <source>
        <dbReference type="Proteomes" id="UP000502260"/>
    </source>
</evidence>
<evidence type="ECO:0000256" key="4">
    <source>
        <dbReference type="ARBA" id="ARBA00022989"/>
    </source>
</evidence>
<feature type="transmembrane region" description="Helical" evidence="6">
    <location>
        <begin position="60"/>
        <end position="78"/>
    </location>
</feature>
<dbReference type="InterPro" id="IPR005495">
    <property type="entry name" value="LptG/LptF_permease"/>
</dbReference>
<dbReference type="KEGG" id="slac:SKTS_12500"/>
<name>A0A6F8V9M9_9PROT</name>
<keyword evidence="4 6" id="KW-1133">Transmembrane helix</keyword>
<feature type="transmembrane region" description="Helical" evidence="6">
    <location>
        <begin position="274"/>
        <end position="292"/>
    </location>
</feature>
<feature type="transmembrane region" description="Helical" evidence="6">
    <location>
        <begin position="304"/>
        <end position="321"/>
    </location>
</feature>
<proteinExistence type="predicted"/>
<gene>
    <name evidence="7" type="ORF">SKTS_12500</name>
</gene>
<keyword evidence="5 6" id="KW-0472">Membrane</keyword>
<dbReference type="GO" id="GO:0015920">
    <property type="term" value="P:lipopolysaccharide transport"/>
    <property type="evidence" value="ECO:0007669"/>
    <property type="project" value="TreeGrafter"/>
</dbReference>
<evidence type="ECO:0000256" key="5">
    <source>
        <dbReference type="ARBA" id="ARBA00023136"/>
    </source>
</evidence>
<keyword evidence="3 6" id="KW-0812">Transmembrane</keyword>
<evidence type="ECO:0000256" key="1">
    <source>
        <dbReference type="ARBA" id="ARBA00004651"/>
    </source>
</evidence>
<dbReference type="Proteomes" id="UP000502260">
    <property type="component" value="Chromosome"/>
</dbReference>
<dbReference type="PANTHER" id="PTHR33529:SF2">
    <property type="entry name" value="LIPOPOLYSACCHARIDE EXPORT SYSTEM PERMEASE PROTEIN LPTG"/>
    <property type="match status" value="1"/>
</dbReference>
<dbReference type="EMBL" id="AP022853">
    <property type="protein sequence ID" value="BCB26364.1"/>
    <property type="molecule type" value="Genomic_DNA"/>
</dbReference>
<dbReference type="GO" id="GO:0043190">
    <property type="term" value="C:ATP-binding cassette (ABC) transporter complex"/>
    <property type="evidence" value="ECO:0007669"/>
    <property type="project" value="InterPro"/>
</dbReference>
<evidence type="ECO:0000313" key="7">
    <source>
        <dbReference type="EMBL" id="BCB26364.1"/>
    </source>
</evidence>
<evidence type="ECO:0000256" key="6">
    <source>
        <dbReference type="SAM" id="Phobius"/>
    </source>
</evidence>
<dbReference type="AlphaFoldDB" id="A0A6F8V9M9"/>
<comment type="subcellular location">
    <subcellularLocation>
        <location evidence="1">Cell membrane</location>
        <topology evidence="1">Multi-pass membrane protein</topology>
    </subcellularLocation>
</comment>
<dbReference type="PANTHER" id="PTHR33529">
    <property type="entry name" value="SLR0882 PROTEIN-RELATED"/>
    <property type="match status" value="1"/>
</dbReference>
<dbReference type="InterPro" id="IPR030923">
    <property type="entry name" value="LptG"/>
</dbReference>
<organism evidence="7 8">
    <name type="scientific">Sulfurimicrobium lacus</name>
    <dbReference type="NCBI Taxonomy" id="2715678"/>
    <lineage>
        <taxon>Bacteria</taxon>
        <taxon>Pseudomonadati</taxon>
        <taxon>Pseudomonadota</taxon>
        <taxon>Betaproteobacteria</taxon>
        <taxon>Nitrosomonadales</taxon>
        <taxon>Sulfuricellaceae</taxon>
        <taxon>Sulfurimicrobium</taxon>
    </lineage>
</organism>
<dbReference type="Pfam" id="PF03739">
    <property type="entry name" value="LptF_LptG"/>
    <property type="match status" value="1"/>
</dbReference>
<accession>A0A6F8V9M9</accession>
<feature type="transmembrane region" description="Helical" evidence="6">
    <location>
        <begin position="99"/>
        <end position="118"/>
    </location>
</feature>
<feature type="transmembrane region" description="Helical" evidence="6">
    <location>
        <begin position="12"/>
        <end position="30"/>
    </location>
</feature>
<protein>
    <submittedName>
        <fullName evidence="7">LPS export ABC transporter permease LptG</fullName>
    </submittedName>
</protein>
<sequence length="357" mass="40607">MRILHRYLAREIYASTAFVFAALLSLFAFFDLIHELGDLGKGNYRLPQIMGFVALNLPGHVYELFPIAALIGTLFALAQLSAHSEFTVMRVSGLSTQRFALSLMQTGMVFVLLTLLFGELITPGAERMAEQLRLKATSSVVAQEFRSGLWLKDDRSFVNVREILPDTTLLGVKIFQYDSGYHLKMVSYSDRGHYETEGRWLLEDVTQTHFEGDRTTVEKLPQLAWKSVLNPDILSVLLVVPEQMSAWNLYQYVVHLRENKQKTIRYEIALWSKLAYPFATLVMMIFALPFAYHQTRSGGIGGKIFLGIMVGLSFHLLNRVFAHLGLLNDWPPLFSASFPAIAFLSIALGMIWWMERR</sequence>
<dbReference type="NCBIfam" id="TIGR04408">
    <property type="entry name" value="LptG_lptG"/>
    <property type="match status" value="1"/>
</dbReference>
<dbReference type="GO" id="GO:0055085">
    <property type="term" value="P:transmembrane transport"/>
    <property type="evidence" value="ECO:0007669"/>
    <property type="project" value="InterPro"/>
</dbReference>
<keyword evidence="2" id="KW-1003">Cell membrane</keyword>
<feature type="transmembrane region" description="Helical" evidence="6">
    <location>
        <begin position="333"/>
        <end position="354"/>
    </location>
</feature>
<reference evidence="8" key="1">
    <citation type="submission" date="2020-03" db="EMBL/GenBank/DDBJ databases">
        <title>Complete genome sequence of sulfur-oxidizing bacterium skT11.</title>
        <authorList>
            <person name="Kanda M."/>
            <person name="Kojima H."/>
            <person name="Fukui M."/>
        </authorList>
    </citation>
    <scope>NUCLEOTIDE SEQUENCE [LARGE SCALE GENOMIC DNA]</scope>
    <source>
        <strain evidence="8">skT11</strain>
    </source>
</reference>
<keyword evidence="8" id="KW-1185">Reference proteome</keyword>